<feature type="transmembrane region" description="Helical" evidence="1">
    <location>
        <begin position="501"/>
        <end position="518"/>
    </location>
</feature>
<evidence type="ECO:0000313" key="2">
    <source>
        <dbReference type="EMBL" id="OGL82564.1"/>
    </source>
</evidence>
<feature type="transmembrane region" description="Helical" evidence="1">
    <location>
        <begin position="557"/>
        <end position="578"/>
    </location>
</feature>
<feature type="transmembrane region" description="Helical" evidence="1">
    <location>
        <begin position="389"/>
        <end position="407"/>
    </location>
</feature>
<feature type="transmembrane region" description="Helical" evidence="1">
    <location>
        <begin position="413"/>
        <end position="432"/>
    </location>
</feature>
<dbReference type="InterPro" id="IPR014600">
    <property type="entry name" value="UCP035905_mem"/>
</dbReference>
<protein>
    <recommendedName>
        <fullName evidence="4">DUF2339 domain-containing protein</fullName>
    </recommendedName>
</protein>
<keyword evidence="1" id="KW-0812">Transmembrane</keyword>
<feature type="transmembrane region" description="Helical" evidence="1">
    <location>
        <begin position="439"/>
        <end position="459"/>
    </location>
</feature>
<feature type="transmembrane region" description="Helical" evidence="1">
    <location>
        <begin position="172"/>
        <end position="196"/>
    </location>
</feature>
<feature type="transmembrane region" description="Helical" evidence="1">
    <location>
        <begin position="840"/>
        <end position="860"/>
    </location>
</feature>
<evidence type="ECO:0000256" key="1">
    <source>
        <dbReference type="SAM" id="Phobius"/>
    </source>
</evidence>
<feature type="transmembrane region" description="Helical" evidence="1">
    <location>
        <begin position="252"/>
        <end position="268"/>
    </location>
</feature>
<feature type="transmembrane region" description="Helical" evidence="1">
    <location>
        <begin position="648"/>
        <end position="668"/>
    </location>
</feature>
<keyword evidence="1" id="KW-0472">Membrane</keyword>
<feature type="transmembrane region" description="Helical" evidence="1">
    <location>
        <begin position="471"/>
        <end position="489"/>
    </location>
</feature>
<dbReference type="Pfam" id="PF10101">
    <property type="entry name" value="DUF2339"/>
    <property type="match status" value="1"/>
</dbReference>
<proteinExistence type="predicted"/>
<accession>A0A1F7UXT5</accession>
<gene>
    <name evidence="2" type="ORF">A2936_03125</name>
</gene>
<feature type="transmembrane region" description="Helical" evidence="1">
    <location>
        <begin position="530"/>
        <end position="550"/>
    </location>
</feature>
<comment type="caution">
    <text evidence="2">The sequence shown here is derived from an EMBL/GenBank/DDBJ whole genome shotgun (WGS) entry which is preliminary data.</text>
</comment>
<feature type="transmembrane region" description="Helical" evidence="1">
    <location>
        <begin position="675"/>
        <end position="691"/>
    </location>
</feature>
<keyword evidence="1" id="KW-1133">Transmembrane helix</keyword>
<feature type="transmembrane region" description="Helical" evidence="1">
    <location>
        <begin position="146"/>
        <end position="166"/>
    </location>
</feature>
<feature type="transmembrane region" description="Helical" evidence="1">
    <location>
        <begin position="358"/>
        <end position="377"/>
    </location>
</feature>
<feature type="transmembrane region" description="Helical" evidence="1">
    <location>
        <begin position="789"/>
        <end position="808"/>
    </location>
</feature>
<feature type="transmembrane region" description="Helical" evidence="1">
    <location>
        <begin position="621"/>
        <end position="642"/>
    </location>
</feature>
<feature type="transmembrane region" description="Helical" evidence="1">
    <location>
        <begin position="737"/>
        <end position="756"/>
    </location>
</feature>
<dbReference type="AlphaFoldDB" id="A0A1F7UXT5"/>
<feature type="transmembrane region" description="Helical" evidence="1">
    <location>
        <begin position="113"/>
        <end position="134"/>
    </location>
</feature>
<feature type="transmembrane region" description="Helical" evidence="1">
    <location>
        <begin position="334"/>
        <end position="352"/>
    </location>
</feature>
<feature type="transmembrane region" description="Helical" evidence="1">
    <location>
        <begin position="305"/>
        <end position="322"/>
    </location>
</feature>
<organism evidence="2 3">
    <name type="scientific">Candidatus Uhrbacteria bacterium RIFCSPLOWO2_01_FULL_47_25</name>
    <dbReference type="NCBI Taxonomy" id="1802402"/>
    <lineage>
        <taxon>Bacteria</taxon>
        <taxon>Candidatus Uhriibacteriota</taxon>
    </lineage>
</organism>
<dbReference type="Proteomes" id="UP000176846">
    <property type="component" value="Unassembled WGS sequence"/>
</dbReference>
<feature type="transmembrane region" description="Helical" evidence="1">
    <location>
        <begin position="703"/>
        <end position="725"/>
    </location>
</feature>
<dbReference type="PANTHER" id="PTHR38434">
    <property type="entry name" value="BLL2549 PROTEIN"/>
    <property type="match status" value="1"/>
</dbReference>
<sequence>MYVFLILAGLWAFVYLLNKVRRLEETVNQYLAGKNLGPRDLTADKETTSQTPAPPAPYAPVTAPTLQIESTFAHALTLEQHKVESSHDTTPQETATAPAPSEFWLGHDLEFKFGSTIFTGIGAIAVIFGLGFFLRYAFENDLITETMRVVLGLLAGMALLVFGEITRKRFTTYGQIVTGGGLGILYLSIFASFNFYNLVSQPIAFLGMIMVTAIGVALAVRADSLPLAGFTQIGGFLTPLLLSNNVNNPHGLFLYLALLNVGVVAIAWHKLWRPLVVGSFFGTAILYILWFTAYYTDSQFRIAEGYATLFFLMFLAISLLQYLSGRTPQDESDLAILTLTPAAYLGMSYLIINPLYPYWMGTFTVALAALYLMLALFLEETNDRVRYRFKQFLAGIGFVLLVIAVPIQFHKHWITIAWAAEAFGLTLLGFQIKSSKLRIFAQGIFFFVIMRLMLLDSTLGAEAVPWFNNRILSFGMSALFFALTAALYASRTINLDQKEETSIISLLLIETSAILLWGGSLEILDFAEHWWLSAFWPLVSLFTIVAAFGIKDMPARAFALLVLGATTFRLIAFDAGNIILNEAWLNPRNFLFLIAILANSSVVFFYQILPTDTEHEEKQGATSLLLLNTYLLTLWMISAEIFDFHRTFWLPIAWALGALVAGWVSINLNNLPLRIAAYGTFIIAGLRAVWYERNINLTSYSPILNSRVLMILVLVAAASLFVYILRQNREAVPPGELANVQAVFFFGINTLLLWLLSVETIDFFKQRLSLLPPTEQFAQRIKYKNLQNASLSVAWTLYTIILLIVGIVRTSRRSRQSAIVLFGVIIFKVFLYDTANLNNFYRFVSFITLGLILLLTGYLYQRYRDRITQFITIIPSP</sequence>
<feature type="transmembrane region" description="Helical" evidence="1">
    <location>
        <begin position="203"/>
        <end position="222"/>
    </location>
</feature>
<dbReference type="PIRSF" id="PIRSF035905">
    <property type="entry name" value="UCP035905_mp"/>
    <property type="match status" value="1"/>
</dbReference>
<evidence type="ECO:0000313" key="3">
    <source>
        <dbReference type="Proteomes" id="UP000176846"/>
    </source>
</evidence>
<dbReference type="InterPro" id="IPR019286">
    <property type="entry name" value="DUF2339_TM"/>
</dbReference>
<evidence type="ECO:0008006" key="4">
    <source>
        <dbReference type="Google" id="ProtNLM"/>
    </source>
</evidence>
<dbReference type="EMBL" id="MGEK01000018">
    <property type="protein sequence ID" value="OGL82564.1"/>
    <property type="molecule type" value="Genomic_DNA"/>
</dbReference>
<name>A0A1F7UXT5_9BACT</name>
<reference evidence="2 3" key="1">
    <citation type="journal article" date="2016" name="Nat. Commun.">
        <title>Thousands of microbial genomes shed light on interconnected biogeochemical processes in an aquifer system.</title>
        <authorList>
            <person name="Anantharaman K."/>
            <person name="Brown C.T."/>
            <person name="Hug L.A."/>
            <person name="Sharon I."/>
            <person name="Castelle C.J."/>
            <person name="Probst A.J."/>
            <person name="Thomas B.C."/>
            <person name="Singh A."/>
            <person name="Wilkins M.J."/>
            <person name="Karaoz U."/>
            <person name="Brodie E.L."/>
            <person name="Williams K.H."/>
            <person name="Hubbard S.S."/>
            <person name="Banfield J.F."/>
        </authorList>
    </citation>
    <scope>NUCLEOTIDE SEQUENCE [LARGE SCALE GENOMIC DNA]</scope>
</reference>
<dbReference type="PANTHER" id="PTHR38434:SF1">
    <property type="entry name" value="BLL2549 PROTEIN"/>
    <property type="match status" value="1"/>
</dbReference>
<feature type="transmembrane region" description="Helical" evidence="1">
    <location>
        <begin position="275"/>
        <end position="293"/>
    </location>
</feature>
<feature type="transmembrane region" description="Helical" evidence="1">
    <location>
        <begin position="817"/>
        <end position="834"/>
    </location>
</feature>
<feature type="transmembrane region" description="Helical" evidence="1">
    <location>
        <begin position="590"/>
        <end position="609"/>
    </location>
</feature>